<dbReference type="Gene3D" id="3.40.50.1240">
    <property type="entry name" value="Phosphoglycerate mutase-like"/>
    <property type="match status" value="1"/>
</dbReference>
<dbReference type="SUPFAM" id="SSF53254">
    <property type="entry name" value="Phosphoglycerate mutase-like"/>
    <property type="match status" value="1"/>
</dbReference>
<evidence type="ECO:0000313" key="3">
    <source>
        <dbReference type="Proteomes" id="UP001642464"/>
    </source>
</evidence>
<proteinExistence type="predicted"/>
<dbReference type="InterPro" id="IPR013078">
    <property type="entry name" value="His_Pase_superF_clade-1"/>
</dbReference>
<comment type="caution">
    <text evidence="2">The sequence shown here is derived from an EMBL/GenBank/DDBJ whole genome shotgun (WGS) entry which is preliminary data.</text>
</comment>
<reference evidence="2 3" key="1">
    <citation type="submission" date="2024-02" db="EMBL/GenBank/DDBJ databases">
        <authorList>
            <person name="Chen Y."/>
            <person name="Shah S."/>
            <person name="Dougan E. K."/>
            <person name="Thang M."/>
            <person name="Chan C."/>
        </authorList>
    </citation>
    <scope>NUCLEOTIDE SEQUENCE [LARGE SCALE GENOMIC DNA]</scope>
</reference>
<evidence type="ECO:0000256" key="1">
    <source>
        <dbReference type="SAM" id="MobiDB-lite"/>
    </source>
</evidence>
<feature type="region of interest" description="Disordered" evidence="1">
    <location>
        <begin position="208"/>
        <end position="230"/>
    </location>
</feature>
<dbReference type="CDD" id="cd07067">
    <property type="entry name" value="HP_PGM_like"/>
    <property type="match status" value="1"/>
</dbReference>
<name>A0ABP0PJV3_9DINO</name>
<gene>
    <name evidence="2" type="ORF">SCF082_LOCUS36523</name>
</gene>
<organism evidence="2 3">
    <name type="scientific">Durusdinium trenchii</name>
    <dbReference type="NCBI Taxonomy" id="1381693"/>
    <lineage>
        <taxon>Eukaryota</taxon>
        <taxon>Sar</taxon>
        <taxon>Alveolata</taxon>
        <taxon>Dinophyceae</taxon>
        <taxon>Suessiales</taxon>
        <taxon>Symbiodiniaceae</taxon>
        <taxon>Durusdinium</taxon>
    </lineage>
</organism>
<dbReference type="PANTHER" id="PTHR47821:SF2">
    <property type="entry name" value="PHOSPHOGLYCERATE MUTASE FAMILY PROTEIN"/>
    <property type="match status" value="1"/>
</dbReference>
<dbReference type="SMART" id="SM00855">
    <property type="entry name" value="PGAM"/>
    <property type="match status" value="1"/>
</dbReference>
<dbReference type="EMBL" id="CAXAMM010036113">
    <property type="protein sequence ID" value="CAK9075319.1"/>
    <property type="molecule type" value="Genomic_DNA"/>
</dbReference>
<dbReference type="Proteomes" id="UP001642464">
    <property type="component" value="Unassembled WGS sequence"/>
</dbReference>
<feature type="compositionally biased region" description="Basic and acidic residues" evidence="1">
    <location>
        <begin position="217"/>
        <end position="230"/>
    </location>
</feature>
<accession>A0ABP0PJV3</accession>
<protein>
    <recommendedName>
        <fullName evidence="4">Phosphoglycerate mutase</fullName>
    </recommendedName>
</protein>
<dbReference type="PANTHER" id="PTHR47821">
    <property type="entry name" value="PHOSPHOGLYCERATE MUTASE FAMILY PROTEIN"/>
    <property type="match status" value="1"/>
</dbReference>
<dbReference type="Pfam" id="PF00300">
    <property type="entry name" value="His_Phos_1"/>
    <property type="match status" value="1"/>
</dbReference>
<evidence type="ECO:0008006" key="4">
    <source>
        <dbReference type="Google" id="ProtNLM"/>
    </source>
</evidence>
<sequence length="230" mass="25496">MKRPTGKAKATASCLPKKPLRHRFFALRHGESEANVAKIIISDPKVGTKAFGLTAAGRKGATRAGQMFKKTAAKRVVMVSSDFSRAKQTAQLFAQALRKAGRICPLRIAKELRERRFGSLEADSDARYPEVWAQDRHDPAARPFGVEAAQAVQRRTSRLVAKLDRELPDGADVAHGLNWRCHVLVSHGDALQILQTAFLAESQAPDNLNASKHRTLPHLDRAELRELKKR</sequence>
<keyword evidence="3" id="KW-1185">Reference proteome</keyword>
<dbReference type="InterPro" id="IPR029033">
    <property type="entry name" value="His_PPase_superfam"/>
</dbReference>
<evidence type="ECO:0000313" key="2">
    <source>
        <dbReference type="EMBL" id="CAK9075319.1"/>
    </source>
</evidence>